<protein>
    <submittedName>
        <fullName evidence="2">DNA polymerase II exonuclease</fullName>
    </submittedName>
</protein>
<keyword evidence="2" id="KW-0269">Exonuclease</keyword>
<proteinExistence type="predicted"/>
<evidence type="ECO:0000313" key="3">
    <source>
        <dbReference type="Proteomes" id="UP000224528"/>
    </source>
</evidence>
<dbReference type="CDD" id="cd06127">
    <property type="entry name" value="DEDDh"/>
    <property type="match status" value="1"/>
</dbReference>
<dbReference type="GeneID" id="60322669"/>
<dbReference type="EMBL" id="MF324908">
    <property type="protein sequence ID" value="ASR85069.1"/>
    <property type="molecule type" value="Genomic_DNA"/>
</dbReference>
<dbReference type="InterPro" id="IPR012337">
    <property type="entry name" value="RNaseH-like_sf"/>
</dbReference>
<keyword evidence="2" id="KW-0540">Nuclease</keyword>
<evidence type="ECO:0000313" key="2">
    <source>
        <dbReference type="EMBL" id="ASR85069.1"/>
    </source>
</evidence>
<dbReference type="GO" id="GO:0003676">
    <property type="term" value="F:nucleic acid binding"/>
    <property type="evidence" value="ECO:0007669"/>
    <property type="project" value="InterPro"/>
</dbReference>
<accession>A0A222ZL31</accession>
<organism evidence="2 3">
    <name type="scientific">Mycobacterium phage Unicorn</name>
    <dbReference type="NCBI Taxonomy" id="2015825"/>
    <lineage>
        <taxon>Viruses</taxon>
        <taxon>Duplodnaviria</taxon>
        <taxon>Heunggongvirae</taxon>
        <taxon>Uroviricota</taxon>
        <taxon>Caudoviricetes</taxon>
        <taxon>Weiservirinae</taxon>
        <taxon>Unicornvirus</taxon>
        <taxon>Unicornvirus unicorn</taxon>
    </lineage>
</organism>
<sequence>MARQLIVVDLETTGLDYDTALPVEVGLLNVDTGESLYFVPHITVEQLAAADPTAMEINGYYERGLYREALTEQQTAVAWGEVQDWLRGNTFAGSNPTFDSTLVARQRVTYSMPFSPLTVGRVWHHRLADLAAYAAGKLNIDPAELEGLDAVAERLGVPVVNRHSAIGDAAATAFCFDMLRHTAAAHL</sequence>
<gene>
    <name evidence="2" type="primary">58</name>
    <name evidence="2" type="ORF">SEA_UNICORN_58</name>
</gene>
<dbReference type="SMART" id="SM00479">
    <property type="entry name" value="EXOIII"/>
    <property type="match status" value="1"/>
</dbReference>
<dbReference type="SUPFAM" id="SSF53098">
    <property type="entry name" value="Ribonuclease H-like"/>
    <property type="match status" value="1"/>
</dbReference>
<name>A0A222ZL31_9CAUD</name>
<dbReference type="Pfam" id="PF00929">
    <property type="entry name" value="RNase_T"/>
    <property type="match status" value="1"/>
</dbReference>
<dbReference type="GO" id="GO:0004527">
    <property type="term" value="F:exonuclease activity"/>
    <property type="evidence" value="ECO:0007669"/>
    <property type="project" value="UniProtKB-KW"/>
</dbReference>
<dbReference type="Proteomes" id="UP000224528">
    <property type="component" value="Segment"/>
</dbReference>
<evidence type="ECO:0000259" key="1">
    <source>
        <dbReference type="SMART" id="SM00479"/>
    </source>
</evidence>
<keyword evidence="2" id="KW-0378">Hydrolase</keyword>
<dbReference type="KEGG" id="vg:60322669"/>
<dbReference type="InterPro" id="IPR013520">
    <property type="entry name" value="Ribonucl_H"/>
</dbReference>
<dbReference type="InterPro" id="IPR036397">
    <property type="entry name" value="RNaseH_sf"/>
</dbReference>
<dbReference type="Gene3D" id="3.30.420.10">
    <property type="entry name" value="Ribonuclease H-like superfamily/Ribonuclease H"/>
    <property type="match status" value="1"/>
</dbReference>
<keyword evidence="3" id="KW-1185">Reference proteome</keyword>
<feature type="domain" description="Exonuclease" evidence="1">
    <location>
        <begin position="4"/>
        <end position="185"/>
    </location>
</feature>
<dbReference type="RefSeq" id="YP_009951236.1">
    <property type="nucleotide sequence ID" value="NC_051599.1"/>
</dbReference>
<reference evidence="2 3" key="1">
    <citation type="submission" date="2017-06" db="EMBL/GenBank/DDBJ databases">
        <authorList>
            <person name="Barekzi N."/>
            <person name="Denby H.W."/>
            <person name="Murphy J.L."/>
            <person name="Richards S."/>
            <person name="Womack F.R."/>
            <person name="Stoner T.H."/>
            <person name="Garlena R.A."/>
            <person name="Russell D.A."/>
            <person name="Pope W.H."/>
            <person name="Jacobs-Sera D."/>
            <person name="Hatfull G.F."/>
        </authorList>
    </citation>
    <scope>NUCLEOTIDE SEQUENCE [LARGE SCALE GENOMIC DNA]</scope>
</reference>